<dbReference type="Proteomes" id="UP000257109">
    <property type="component" value="Unassembled WGS sequence"/>
</dbReference>
<dbReference type="OrthoDB" id="1939627at2759"/>
<evidence type="ECO:0000313" key="2">
    <source>
        <dbReference type="EMBL" id="RDY02556.1"/>
    </source>
</evidence>
<feature type="compositionally biased region" description="Low complexity" evidence="1">
    <location>
        <begin position="59"/>
        <end position="72"/>
    </location>
</feature>
<evidence type="ECO:0000313" key="3">
    <source>
        <dbReference type="Proteomes" id="UP000257109"/>
    </source>
</evidence>
<gene>
    <name evidence="2" type="ORF">CR513_13967</name>
</gene>
<accession>A0A371HID6</accession>
<feature type="compositionally biased region" description="Low complexity" evidence="1">
    <location>
        <begin position="41"/>
        <end position="52"/>
    </location>
</feature>
<proteinExistence type="predicted"/>
<feature type="region of interest" description="Disordered" evidence="1">
    <location>
        <begin position="247"/>
        <end position="267"/>
    </location>
</feature>
<dbReference type="AlphaFoldDB" id="A0A371HID6"/>
<sequence length="321" mass="35284">MANPPPVRPWFRLASIRSTPAPAPAPPQEPRTTLGLPTFRTASAPSSPQTHPTQPPLEPSSQPHKFSSSSLPNSPVQKATITTSSPEKNIHAPVPMSSPTHSPKTIKQSDRSPMHSPLPNNKPIASLPSPLTLPPSQLKTEPRIPEQAEPKTVLVQKTIDKPKPLHNGNAHHGKHNHPTSKENESKEKDVHKKVSDSEDSGMRVITIAGENRGAYMELTQTPKKHEAKYLHKKGNSNIDVNEVESEIEEGNVSKKDKNRKGRTTSSFPMTAYMNSNVQCVNNSLLYHTSCSHHDPGVRLSLSKKPFTQGFHIKEHADAHHT</sequence>
<reference evidence="2" key="1">
    <citation type="submission" date="2018-05" db="EMBL/GenBank/DDBJ databases">
        <title>Draft genome of Mucuna pruriens seed.</title>
        <authorList>
            <person name="Nnadi N.E."/>
            <person name="Vos R."/>
            <person name="Hasami M.H."/>
            <person name="Devisetty U.K."/>
            <person name="Aguiy J.C."/>
        </authorList>
    </citation>
    <scope>NUCLEOTIDE SEQUENCE [LARGE SCALE GENOMIC DNA]</scope>
    <source>
        <strain evidence="2">JCA_2017</strain>
    </source>
</reference>
<dbReference type="EMBL" id="QJKJ01002512">
    <property type="protein sequence ID" value="RDY02556.1"/>
    <property type="molecule type" value="Genomic_DNA"/>
</dbReference>
<feature type="compositionally biased region" description="Polar residues" evidence="1">
    <location>
        <begin position="73"/>
        <end position="87"/>
    </location>
</feature>
<dbReference type="STRING" id="157652.A0A371HID6"/>
<evidence type="ECO:0000256" key="1">
    <source>
        <dbReference type="SAM" id="MobiDB-lite"/>
    </source>
</evidence>
<feature type="compositionally biased region" description="Low complexity" evidence="1">
    <location>
        <begin position="126"/>
        <end position="138"/>
    </location>
</feature>
<organism evidence="2 3">
    <name type="scientific">Mucuna pruriens</name>
    <name type="common">Velvet bean</name>
    <name type="synonym">Dolichos pruriens</name>
    <dbReference type="NCBI Taxonomy" id="157652"/>
    <lineage>
        <taxon>Eukaryota</taxon>
        <taxon>Viridiplantae</taxon>
        <taxon>Streptophyta</taxon>
        <taxon>Embryophyta</taxon>
        <taxon>Tracheophyta</taxon>
        <taxon>Spermatophyta</taxon>
        <taxon>Magnoliopsida</taxon>
        <taxon>eudicotyledons</taxon>
        <taxon>Gunneridae</taxon>
        <taxon>Pentapetalae</taxon>
        <taxon>rosids</taxon>
        <taxon>fabids</taxon>
        <taxon>Fabales</taxon>
        <taxon>Fabaceae</taxon>
        <taxon>Papilionoideae</taxon>
        <taxon>50 kb inversion clade</taxon>
        <taxon>NPAAA clade</taxon>
        <taxon>indigoferoid/millettioid clade</taxon>
        <taxon>Phaseoleae</taxon>
        <taxon>Mucuna</taxon>
    </lineage>
</organism>
<dbReference type="PANTHER" id="PTHR33472:SF1">
    <property type="entry name" value="EXTENSIN-RELATED"/>
    <property type="match status" value="1"/>
</dbReference>
<comment type="caution">
    <text evidence="2">The sequence shown here is derived from an EMBL/GenBank/DDBJ whole genome shotgun (WGS) entry which is preliminary data.</text>
</comment>
<feature type="compositionally biased region" description="Polar residues" evidence="1">
    <location>
        <begin position="97"/>
        <end position="106"/>
    </location>
</feature>
<keyword evidence="3" id="KW-1185">Reference proteome</keyword>
<feature type="region of interest" description="Disordered" evidence="1">
    <location>
        <begin position="15"/>
        <end position="199"/>
    </location>
</feature>
<feature type="compositionally biased region" description="Basic and acidic residues" evidence="1">
    <location>
        <begin position="179"/>
        <end position="196"/>
    </location>
</feature>
<dbReference type="PANTHER" id="PTHR33472">
    <property type="entry name" value="OS01G0106600 PROTEIN"/>
    <property type="match status" value="1"/>
</dbReference>
<protein>
    <submittedName>
        <fullName evidence="2">Uncharacterized protein</fullName>
    </submittedName>
</protein>
<name>A0A371HID6_MUCPR</name>
<feature type="non-terminal residue" evidence="2">
    <location>
        <position position="1"/>
    </location>
</feature>
<feature type="compositionally biased region" description="Basic residues" evidence="1">
    <location>
        <begin position="169"/>
        <end position="178"/>
    </location>
</feature>
<feature type="compositionally biased region" description="Basic and acidic residues" evidence="1">
    <location>
        <begin position="140"/>
        <end position="149"/>
    </location>
</feature>